<name>A0A1H9I938_9RHOB</name>
<dbReference type="STRING" id="657014.SAMN04488092_11199"/>
<evidence type="ECO:0000313" key="2">
    <source>
        <dbReference type="Proteomes" id="UP000198634"/>
    </source>
</evidence>
<dbReference type="Pfam" id="PF07309">
    <property type="entry name" value="FlaF"/>
    <property type="match status" value="1"/>
</dbReference>
<proteinExistence type="predicted"/>
<dbReference type="RefSeq" id="WP_090270524.1">
    <property type="nucleotide sequence ID" value="NZ_FOEP01000011.1"/>
</dbReference>
<dbReference type="NCBIfam" id="NF009435">
    <property type="entry name" value="PRK12794.1"/>
    <property type="match status" value="1"/>
</dbReference>
<sequence length="125" mass="13793">MNSQILAQRAYSQPSAPIRTPRGVEYEAFARITRRLASTARLGKSGFGALANALHDNRKLWTILATDVAGAENELPQDLRARIFYLAEFTQAHSRKVLSEGASVDALIEINASVMRGLRQEGQRP</sequence>
<accession>A0A1H9I938</accession>
<dbReference type="InterPro" id="IPR010845">
    <property type="entry name" value="FlaF"/>
</dbReference>
<keyword evidence="1" id="KW-0969">Cilium</keyword>
<dbReference type="OrthoDB" id="9808944at2"/>
<evidence type="ECO:0000313" key="1">
    <source>
        <dbReference type="EMBL" id="SEQ71066.1"/>
    </source>
</evidence>
<dbReference type="EMBL" id="FOEP01000011">
    <property type="protein sequence ID" value="SEQ71066.1"/>
    <property type="molecule type" value="Genomic_DNA"/>
</dbReference>
<keyword evidence="2" id="KW-1185">Reference proteome</keyword>
<dbReference type="AlphaFoldDB" id="A0A1H9I938"/>
<keyword evidence="1" id="KW-0282">Flagellum</keyword>
<organism evidence="1 2">
    <name type="scientific">Thalassovita taeanensis</name>
    <dbReference type="NCBI Taxonomy" id="657014"/>
    <lineage>
        <taxon>Bacteria</taxon>
        <taxon>Pseudomonadati</taxon>
        <taxon>Pseudomonadota</taxon>
        <taxon>Alphaproteobacteria</taxon>
        <taxon>Rhodobacterales</taxon>
        <taxon>Roseobacteraceae</taxon>
        <taxon>Thalassovita</taxon>
    </lineage>
</organism>
<gene>
    <name evidence="1" type="ORF">SAMN04488092_11199</name>
</gene>
<dbReference type="GO" id="GO:0044781">
    <property type="term" value="P:bacterial-type flagellum organization"/>
    <property type="evidence" value="ECO:0007669"/>
    <property type="project" value="InterPro"/>
</dbReference>
<dbReference type="Proteomes" id="UP000198634">
    <property type="component" value="Unassembled WGS sequence"/>
</dbReference>
<keyword evidence="1" id="KW-0966">Cell projection</keyword>
<protein>
    <submittedName>
        <fullName evidence="1">Flagellar protein FlaF</fullName>
    </submittedName>
</protein>
<reference evidence="1 2" key="1">
    <citation type="submission" date="2016-10" db="EMBL/GenBank/DDBJ databases">
        <authorList>
            <person name="de Groot N.N."/>
        </authorList>
    </citation>
    <scope>NUCLEOTIDE SEQUENCE [LARGE SCALE GENOMIC DNA]</scope>
    <source>
        <strain evidence="1 2">DSM 22007</strain>
    </source>
</reference>